<dbReference type="Proteomes" id="UP000237846">
    <property type="component" value="Unassembled WGS sequence"/>
</dbReference>
<dbReference type="EMBL" id="PVZC01000009">
    <property type="protein sequence ID" value="PRX95663.1"/>
    <property type="molecule type" value="Genomic_DNA"/>
</dbReference>
<keyword evidence="5" id="KW-1185">Reference proteome</keyword>
<dbReference type="RefSeq" id="WP_106251953.1">
    <property type="nucleotide sequence ID" value="NZ_PVZC01000009.1"/>
</dbReference>
<name>A0A2T0PVV6_9ACTN</name>
<protein>
    <submittedName>
        <fullName evidence="4">Nuclease-like protein</fullName>
    </submittedName>
</protein>
<keyword evidence="2" id="KW-0472">Membrane</keyword>
<keyword evidence="2" id="KW-0812">Transmembrane</keyword>
<feature type="transmembrane region" description="Helical" evidence="2">
    <location>
        <begin position="59"/>
        <end position="78"/>
    </location>
</feature>
<dbReference type="OrthoDB" id="4246706at2"/>
<keyword evidence="2" id="KW-1133">Transmembrane helix</keyword>
<feature type="compositionally biased region" description="Polar residues" evidence="1">
    <location>
        <begin position="1"/>
        <end position="18"/>
    </location>
</feature>
<reference evidence="4 5" key="1">
    <citation type="submission" date="2018-03" db="EMBL/GenBank/DDBJ databases">
        <title>Genomic Encyclopedia of Archaeal and Bacterial Type Strains, Phase II (KMG-II): from individual species to whole genera.</title>
        <authorList>
            <person name="Goeker M."/>
        </authorList>
    </citation>
    <scope>NUCLEOTIDE SEQUENCE [LARGE SCALE GENOMIC DNA]</scope>
    <source>
        <strain evidence="4 5">DSM 45601</strain>
    </source>
</reference>
<evidence type="ECO:0000313" key="4">
    <source>
        <dbReference type="EMBL" id="PRX95663.1"/>
    </source>
</evidence>
<proteinExistence type="predicted"/>
<feature type="domain" description="NERD" evidence="3">
    <location>
        <begin position="94"/>
        <end position="198"/>
    </location>
</feature>
<sequence>MTTADGRSATAPGQSHPATSPAGRSALARAGELARRELPKAVAPALAAGLPTGLVAGGLAAWQLGLLVGVAVAVAVGMRRWYRGEASRWLVGGLAERRTGRRLDPLRREGWTVLHDRGLPKGNANVDHLLIAPDGQVFNVDSKYRRGAVRFDARRNFLRIGRVGGFTLVKSTVWESGQIVQALTAELGRPVEVTSVLAVHRARLPYWHRIRLKEVHVLSAKQVRGWLRKRTGAASAAADAITAAAGRLFPDHAERPAALPETAISG</sequence>
<gene>
    <name evidence="4" type="ORF">CLV72_109272</name>
</gene>
<dbReference type="Pfam" id="PF08378">
    <property type="entry name" value="NERD"/>
    <property type="match status" value="1"/>
</dbReference>
<feature type="region of interest" description="Disordered" evidence="1">
    <location>
        <begin position="1"/>
        <end position="26"/>
    </location>
</feature>
<evidence type="ECO:0000256" key="1">
    <source>
        <dbReference type="SAM" id="MobiDB-lite"/>
    </source>
</evidence>
<evidence type="ECO:0000259" key="3">
    <source>
        <dbReference type="Pfam" id="PF08378"/>
    </source>
</evidence>
<organism evidence="4 5">
    <name type="scientific">Allonocardiopsis opalescens</name>
    <dbReference type="NCBI Taxonomy" id="1144618"/>
    <lineage>
        <taxon>Bacteria</taxon>
        <taxon>Bacillati</taxon>
        <taxon>Actinomycetota</taxon>
        <taxon>Actinomycetes</taxon>
        <taxon>Streptosporangiales</taxon>
        <taxon>Allonocardiopsis</taxon>
    </lineage>
</organism>
<dbReference type="InterPro" id="IPR011528">
    <property type="entry name" value="NERD"/>
</dbReference>
<comment type="caution">
    <text evidence="4">The sequence shown here is derived from an EMBL/GenBank/DDBJ whole genome shotgun (WGS) entry which is preliminary data.</text>
</comment>
<evidence type="ECO:0000313" key="5">
    <source>
        <dbReference type="Proteomes" id="UP000237846"/>
    </source>
</evidence>
<dbReference type="AlphaFoldDB" id="A0A2T0PVV6"/>
<evidence type="ECO:0000256" key="2">
    <source>
        <dbReference type="SAM" id="Phobius"/>
    </source>
</evidence>
<accession>A0A2T0PVV6</accession>